<keyword evidence="7 13" id="KW-1133">Transmembrane helix</keyword>
<keyword evidence="5" id="KW-0997">Cell inner membrane</keyword>
<dbReference type="Pfam" id="PF00672">
    <property type="entry name" value="HAMP"/>
    <property type="match status" value="1"/>
</dbReference>
<dbReference type="PRINTS" id="PR00260">
    <property type="entry name" value="CHEMTRNSDUCR"/>
</dbReference>
<dbReference type="OrthoDB" id="2489132at2"/>
<accession>A0A857GIA1</accession>
<comment type="subcellular location">
    <subcellularLocation>
        <location evidence="1">Cell inner membrane</location>
        <topology evidence="1">Multi-pass membrane protein</topology>
    </subcellularLocation>
</comment>
<evidence type="ECO:0000259" key="14">
    <source>
        <dbReference type="PROSITE" id="PS50111"/>
    </source>
</evidence>
<dbReference type="InterPro" id="IPR004090">
    <property type="entry name" value="Chemotax_Me-accpt_rcpt"/>
</dbReference>
<keyword evidence="3" id="KW-0488">Methylation</keyword>
<name>A0A857GIA1_9GAMM</name>
<comment type="similarity">
    <text evidence="10">Belongs to the methyl-accepting chemotaxis (MCP) protein family.</text>
</comment>
<evidence type="ECO:0000256" key="9">
    <source>
        <dbReference type="ARBA" id="ARBA00023224"/>
    </source>
</evidence>
<evidence type="ECO:0000256" key="1">
    <source>
        <dbReference type="ARBA" id="ARBA00004429"/>
    </source>
</evidence>
<dbReference type="GO" id="GO:0007165">
    <property type="term" value="P:signal transduction"/>
    <property type="evidence" value="ECO:0007669"/>
    <property type="project" value="UniProtKB-KW"/>
</dbReference>
<dbReference type="InterPro" id="IPR004089">
    <property type="entry name" value="MCPsignal_dom"/>
</dbReference>
<evidence type="ECO:0000256" key="10">
    <source>
        <dbReference type="ARBA" id="ARBA00029447"/>
    </source>
</evidence>
<keyword evidence="8 13" id="KW-0472">Membrane</keyword>
<evidence type="ECO:0000256" key="3">
    <source>
        <dbReference type="ARBA" id="ARBA00022481"/>
    </source>
</evidence>
<proteinExistence type="inferred from homology"/>
<dbReference type="Gene3D" id="1.10.287.950">
    <property type="entry name" value="Methyl-accepting chemotaxis protein"/>
    <property type="match status" value="1"/>
</dbReference>
<dbReference type="SUPFAM" id="SSF47170">
    <property type="entry name" value="Aspartate receptor, ligand-binding domain"/>
    <property type="match status" value="1"/>
</dbReference>
<evidence type="ECO:0000313" key="17">
    <source>
        <dbReference type="Proteomes" id="UP000463949"/>
    </source>
</evidence>
<dbReference type="PROSITE" id="PS50111">
    <property type="entry name" value="CHEMOTAXIS_TRANSDUC_2"/>
    <property type="match status" value="1"/>
</dbReference>
<dbReference type="SMART" id="SM00283">
    <property type="entry name" value="MA"/>
    <property type="match status" value="1"/>
</dbReference>
<reference evidence="16 17" key="1">
    <citation type="submission" date="2017-10" db="EMBL/GenBank/DDBJ databases">
        <title>Coral associated bacteria.</title>
        <authorList>
            <person name="Wang X."/>
        </authorList>
    </citation>
    <scope>NUCLEOTIDE SEQUENCE [LARGE SCALE GENOMIC DNA]</scope>
    <source>
        <strain evidence="16 17">SCSIO 43005</strain>
    </source>
</reference>
<sequence>MRNLSVKHTLAAVQGLMLIALLAIAATGIMSKLSVMESLRELDEVAAQQVASINRAEVNLMELRLRLARYTAYVESGDNASAQEALELARAALERADARFAEFTAIEVPPTAARAPLIATIDRYYPQMINDAFRSDLAAANYSGLVRHRERFNEEFSALTDAIRAFNTRAQALAAENIAHAEQSHTVTLIVSGVLIALALLLSLGVQLGINRIIVRPLQRAVELCEHIAKGDLTSQIESRGKNEIGRLYSAMHDMQGKLQTMVGTLSQSSTAVAASSRQIAGGSQDLASRTEQQAAALQQTAASMDEISSIVRQNADTAAQAERLTQDASRKAAHGKQESEQTSVLMRELEASSQKVNEIIQVIDSIAFQTNILALNASVEAARAGEHGRGFAVVASEVRSLATKTSNSSKEIRTMIEDIASRIAQGADQALKNGESMDDINQAIVRVNDMMQELALAAKEQESGISQISTAIAEMDSATQENVSLVEETSTASASLQDEASRLADLVAAFRLNGTSRHAALAQPASAPAQRLHAPSPSKSVTQRQRPTAEPEWEEF</sequence>
<organism evidence="16 17">
    <name type="scientific">Vreelandella aquamarina</name>
    <dbReference type="NCBI Taxonomy" id="77097"/>
    <lineage>
        <taxon>Bacteria</taxon>
        <taxon>Pseudomonadati</taxon>
        <taxon>Pseudomonadota</taxon>
        <taxon>Gammaproteobacteria</taxon>
        <taxon>Oceanospirillales</taxon>
        <taxon>Halomonadaceae</taxon>
        <taxon>Vreelandella</taxon>
    </lineage>
</organism>
<feature type="compositionally biased region" description="Polar residues" evidence="12">
    <location>
        <begin position="538"/>
        <end position="547"/>
    </location>
</feature>
<protein>
    <submittedName>
        <fullName evidence="16">Methyl-accepting chemotaxis protein</fullName>
    </submittedName>
</protein>
<dbReference type="InterPro" id="IPR003660">
    <property type="entry name" value="HAMP_dom"/>
</dbReference>
<dbReference type="EMBL" id="CP024621">
    <property type="protein sequence ID" value="QHD48989.1"/>
    <property type="molecule type" value="Genomic_DNA"/>
</dbReference>
<evidence type="ECO:0000256" key="5">
    <source>
        <dbReference type="ARBA" id="ARBA00022519"/>
    </source>
</evidence>
<dbReference type="KEGG" id="hmd:CTT34_04420"/>
<evidence type="ECO:0000256" key="11">
    <source>
        <dbReference type="PROSITE-ProRule" id="PRU00284"/>
    </source>
</evidence>
<evidence type="ECO:0000256" key="4">
    <source>
        <dbReference type="ARBA" id="ARBA00022500"/>
    </source>
</evidence>
<dbReference type="PROSITE" id="PS50885">
    <property type="entry name" value="HAMP"/>
    <property type="match status" value="1"/>
</dbReference>
<dbReference type="RefSeq" id="WP_159341358.1">
    <property type="nucleotide sequence ID" value="NZ_CP024621.1"/>
</dbReference>
<dbReference type="CDD" id="cd06225">
    <property type="entry name" value="HAMP"/>
    <property type="match status" value="1"/>
</dbReference>
<keyword evidence="2" id="KW-1003">Cell membrane</keyword>
<dbReference type="GO" id="GO:0005886">
    <property type="term" value="C:plasma membrane"/>
    <property type="evidence" value="ECO:0007669"/>
    <property type="project" value="UniProtKB-SubCell"/>
</dbReference>
<dbReference type="SUPFAM" id="SSF58104">
    <property type="entry name" value="Methyl-accepting chemotaxis protein (MCP) signaling domain"/>
    <property type="match status" value="1"/>
</dbReference>
<dbReference type="Gene3D" id="1.20.120.30">
    <property type="entry name" value="Aspartate receptor, ligand-binding domain"/>
    <property type="match status" value="1"/>
</dbReference>
<feature type="domain" description="Methyl-accepting transducer" evidence="14">
    <location>
        <begin position="269"/>
        <end position="498"/>
    </location>
</feature>
<dbReference type="CDD" id="cd11386">
    <property type="entry name" value="MCP_signal"/>
    <property type="match status" value="1"/>
</dbReference>
<keyword evidence="9 11" id="KW-0807">Transducer</keyword>
<dbReference type="InterPro" id="IPR003122">
    <property type="entry name" value="Tar_rcpt_lig-bd"/>
</dbReference>
<dbReference type="PANTHER" id="PTHR43531">
    <property type="entry name" value="PROTEIN ICFG"/>
    <property type="match status" value="1"/>
</dbReference>
<feature type="transmembrane region" description="Helical" evidence="13">
    <location>
        <begin position="187"/>
        <end position="210"/>
    </location>
</feature>
<evidence type="ECO:0000256" key="13">
    <source>
        <dbReference type="SAM" id="Phobius"/>
    </source>
</evidence>
<evidence type="ECO:0000313" key="16">
    <source>
        <dbReference type="EMBL" id="QHD48989.1"/>
    </source>
</evidence>
<dbReference type="AlphaFoldDB" id="A0A857GIA1"/>
<evidence type="ECO:0000256" key="2">
    <source>
        <dbReference type="ARBA" id="ARBA00022475"/>
    </source>
</evidence>
<dbReference type="InterPro" id="IPR035440">
    <property type="entry name" value="4HB_MCP_dom_sf"/>
</dbReference>
<keyword evidence="6 13" id="KW-0812">Transmembrane</keyword>
<dbReference type="PANTHER" id="PTHR43531:SF14">
    <property type="entry name" value="METHYL-ACCEPTING CHEMOTAXIS PROTEIN I-RELATED"/>
    <property type="match status" value="1"/>
</dbReference>
<dbReference type="Pfam" id="PF00015">
    <property type="entry name" value="MCPsignal"/>
    <property type="match status" value="1"/>
</dbReference>
<dbReference type="GO" id="GO:0006935">
    <property type="term" value="P:chemotaxis"/>
    <property type="evidence" value="ECO:0007669"/>
    <property type="project" value="UniProtKB-KW"/>
</dbReference>
<evidence type="ECO:0000259" key="15">
    <source>
        <dbReference type="PROSITE" id="PS50885"/>
    </source>
</evidence>
<dbReference type="FunFam" id="1.10.287.950:FF:000001">
    <property type="entry name" value="Methyl-accepting chemotaxis sensory transducer"/>
    <property type="match status" value="1"/>
</dbReference>
<dbReference type="SMART" id="SM00304">
    <property type="entry name" value="HAMP"/>
    <property type="match status" value="1"/>
</dbReference>
<dbReference type="InterPro" id="IPR051310">
    <property type="entry name" value="MCP_chemotaxis"/>
</dbReference>
<feature type="compositionally biased region" description="Low complexity" evidence="12">
    <location>
        <begin position="521"/>
        <end position="533"/>
    </location>
</feature>
<evidence type="ECO:0000256" key="8">
    <source>
        <dbReference type="ARBA" id="ARBA00023136"/>
    </source>
</evidence>
<gene>
    <name evidence="16" type="ORF">CTT34_04420</name>
</gene>
<evidence type="ECO:0000256" key="12">
    <source>
        <dbReference type="SAM" id="MobiDB-lite"/>
    </source>
</evidence>
<feature type="region of interest" description="Disordered" evidence="12">
    <location>
        <begin position="521"/>
        <end position="557"/>
    </location>
</feature>
<feature type="domain" description="HAMP" evidence="15">
    <location>
        <begin position="212"/>
        <end position="264"/>
    </location>
</feature>
<evidence type="ECO:0000256" key="7">
    <source>
        <dbReference type="ARBA" id="ARBA00022989"/>
    </source>
</evidence>
<evidence type="ECO:0000256" key="6">
    <source>
        <dbReference type="ARBA" id="ARBA00022692"/>
    </source>
</evidence>
<dbReference type="Proteomes" id="UP000463949">
    <property type="component" value="Chromosome"/>
</dbReference>
<dbReference type="Pfam" id="PF02203">
    <property type="entry name" value="TarH"/>
    <property type="match status" value="1"/>
</dbReference>
<keyword evidence="4" id="KW-0145">Chemotaxis</keyword>
<dbReference type="GO" id="GO:0004888">
    <property type="term" value="F:transmembrane signaling receptor activity"/>
    <property type="evidence" value="ECO:0007669"/>
    <property type="project" value="InterPro"/>
</dbReference>